<keyword evidence="5" id="KW-1185">Reference proteome</keyword>
<protein>
    <submittedName>
        <fullName evidence="4">FecR family protein</fullName>
    </submittedName>
</protein>
<dbReference type="PANTHER" id="PTHR30273">
    <property type="entry name" value="PERIPLASMIC SIGNAL SENSOR AND SIGMA FACTOR ACTIVATOR FECR-RELATED"/>
    <property type="match status" value="1"/>
</dbReference>
<dbReference type="Pfam" id="PF16344">
    <property type="entry name" value="FecR_C"/>
    <property type="match status" value="1"/>
</dbReference>
<dbReference type="GO" id="GO:0016989">
    <property type="term" value="F:sigma factor antagonist activity"/>
    <property type="evidence" value="ECO:0007669"/>
    <property type="project" value="TreeGrafter"/>
</dbReference>
<evidence type="ECO:0000313" key="4">
    <source>
        <dbReference type="EMBL" id="SMG44786.1"/>
    </source>
</evidence>
<feature type="domain" description="FecR protein" evidence="2">
    <location>
        <begin position="171"/>
        <end position="263"/>
    </location>
</feature>
<gene>
    <name evidence="4" type="ORF">SAMN05660862_3205</name>
</gene>
<dbReference type="InterPro" id="IPR012373">
    <property type="entry name" value="Ferrdict_sens_TM"/>
</dbReference>
<proteinExistence type="predicted"/>
<dbReference type="OrthoDB" id="697922at2"/>
<dbReference type="Gene3D" id="2.60.120.1440">
    <property type="match status" value="1"/>
</dbReference>
<feature type="domain" description="Protein FecR C-terminal" evidence="3">
    <location>
        <begin position="309"/>
        <end position="375"/>
    </location>
</feature>
<reference evidence="4 5" key="1">
    <citation type="submission" date="2017-04" db="EMBL/GenBank/DDBJ databases">
        <authorList>
            <person name="Afonso C.L."/>
            <person name="Miller P.J."/>
            <person name="Scott M.A."/>
            <person name="Spackman E."/>
            <person name="Goraichik I."/>
            <person name="Dimitrov K.M."/>
            <person name="Suarez D.L."/>
            <person name="Swayne D.E."/>
        </authorList>
    </citation>
    <scope>NUCLEOTIDE SEQUENCE [LARGE SCALE GENOMIC DNA]</scope>
    <source>
        <strain evidence="4 5">DSM 22418</strain>
    </source>
</reference>
<evidence type="ECO:0000259" key="3">
    <source>
        <dbReference type="Pfam" id="PF16344"/>
    </source>
</evidence>
<dbReference type="PANTHER" id="PTHR30273:SF2">
    <property type="entry name" value="PROTEIN FECR"/>
    <property type="match status" value="1"/>
</dbReference>
<dbReference type="Proteomes" id="UP000192980">
    <property type="component" value="Unassembled WGS sequence"/>
</dbReference>
<evidence type="ECO:0000256" key="1">
    <source>
        <dbReference type="SAM" id="Phobius"/>
    </source>
</evidence>
<organism evidence="4 5">
    <name type="scientific">Sphingobacterium psychroaquaticum</name>
    <dbReference type="NCBI Taxonomy" id="561061"/>
    <lineage>
        <taxon>Bacteria</taxon>
        <taxon>Pseudomonadati</taxon>
        <taxon>Bacteroidota</taxon>
        <taxon>Sphingobacteriia</taxon>
        <taxon>Sphingobacteriales</taxon>
        <taxon>Sphingobacteriaceae</taxon>
        <taxon>Sphingobacterium</taxon>
    </lineage>
</organism>
<evidence type="ECO:0000259" key="2">
    <source>
        <dbReference type="Pfam" id="PF04773"/>
    </source>
</evidence>
<keyword evidence="1" id="KW-0472">Membrane</keyword>
<dbReference type="InterPro" id="IPR032508">
    <property type="entry name" value="FecR_C"/>
</dbReference>
<accession>A0A1X7KU72</accession>
<sequence>MSKNSSLKKKLHAIFSRYMRGKATDSEQEFVDKFYHNLSHYESKVDIDPEMGQVLKKQINNQLDTSSTYSPPRFTVFIRTVAAVFIAMLVCGGIYFLGDRDDAVVLVKKQGEASAGVTALHIVKDGASYNLADALPEGISVEQRDEQKVVVINAATLTVTNKPLHLKNPNREALAIQLSDGTQLWLNQSAEVVVDPDFGQGDRIVQAEGVVYFKVKSLRRNGKAVPFMVHTTLQQIQVLGTSFLVDAKLNDKQEVVLLEGKVKLQHQKFASSTVLQPGQRAAVSKGDSHISVSAASQLHKIEAWRNGLFSFEEEGLADVMAELAQWYGVSITVSPAVQSQKYSGIITRYKDVNEVFKLIELTNNIRLVEKGGKTYVMPVDKP</sequence>
<dbReference type="RefSeq" id="WP_085473898.1">
    <property type="nucleotide sequence ID" value="NZ_FXAU01000006.1"/>
</dbReference>
<dbReference type="InterPro" id="IPR006860">
    <property type="entry name" value="FecR"/>
</dbReference>
<dbReference type="Pfam" id="PF04773">
    <property type="entry name" value="FecR"/>
    <property type="match status" value="1"/>
</dbReference>
<name>A0A1X7KU72_9SPHI</name>
<dbReference type="Gene3D" id="3.55.50.30">
    <property type="match status" value="1"/>
</dbReference>
<keyword evidence="1" id="KW-1133">Transmembrane helix</keyword>
<keyword evidence="1" id="KW-0812">Transmembrane</keyword>
<evidence type="ECO:0000313" key="5">
    <source>
        <dbReference type="Proteomes" id="UP000192980"/>
    </source>
</evidence>
<dbReference type="STRING" id="561061.SAMN05660862_3205"/>
<feature type="transmembrane region" description="Helical" evidence="1">
    <location>
        <begin position="76"/>
        <end position="98"/>
    </location>
</feature>
<dbReference type="EMBL" id="FXAU01000006">
    <property type="protein sequence ID" value="SMG44786.1"/>
    <property type="molecule type" value="Genomic_DNA"/>
</dbReference>
<dbReference type="AlphaFoldDB" id="A0A1X7KU72"/>